<dbReference type="InterPro" id="IPR027417">
    <property type="entry name" value="P-loop_NTPase"/>
</dbReference>
<feature type="compositionally biased region" description="Basic and acidic residues" evidence="1">
    <location>
        <begin position="1"/>
        <end position="14"/>
    </location>
</feature>
<gene>
    <name evidence="3" type="ORF">MNOR_LOCUS26093</name>
</gene>
<dbReference type="SUPFAM" id="SSF52540">
    <property type="entry name" value="P-loop containing nucleoside triphosphate hydrolases"/>
    <property type="match status" value="1"/>
</dbReference>
<name>A0AAV2RLS3_MEGNR</name>
<evidence type="ECO:0000313" key="4">
    <source>
        <dbReference type="Proteomes" id="UP001497623"/>
    </source>
</evidence>
<dbReference type="GO" id="GO:0006044">
    <property type="term" value="P:N-acetylglucosamine metabolic process"/>
    <property type="evidence" value="ECO:0007669"/>
    <property type="project" value="TreeGrafter"/>
</dbReference>
<organism evidence="3 4">
    <name type="scientific">Meganyctiphanes norvegica</name>
    <name type="common">Northern krill</name>
    <name type="synonym">Thysanopoda norvegica</name>
    <dbReference type="NCBI Taxonomy" id="48144"/>
    <lineage>
        <taxon>Eukaryota</taxon>
        <taxon>Metazoa</taxon>
        <taxon>Ecdysozoa</taxon>
        <taxon>Arthropoda</taxon>
        <taxon>Crustacea</taxon>
        <taxon>Multicrustacea</taxon>
        <taxon>Malacostraca</taxon>
        <taxon>Eumalacostraca</taxon>
        <taxon>Eucarida</taxon>
        <taxon>Euphausiacea</taxon>
        <taxon>Euphausiidae</taxon>
        <taxon>Meganyctiphanes</taxon>
    </lineage>
</organism>
<evidence type="ECO:0000313" key="3">
    <source>
        <dbReference type="EMBL" id="CAL4128417.1"/>
    </source>
</evidence>
<protein>
    <recommendedName>
        <fullName evidence="2">Sulfotransferase domain-containing protein</fullName>
    </recommendedName>
</protein>
<dbReference type="InterPro" id="IPR051135">
    <property type="entry name" value="Gal/GlcNAc/GalNAc_ST"/>
</dbReference>
<feature type="domain" description="Sulfotransferase" evidence="2">
    <location>
        <begin position="142"/>
        <end position="400"/>
    </location>
</feature>
<evidence type="ECO:0000259" key="2">
    <source>
        <dbReference type="Pfam" id="PF00685"/>
    </source>
</evidence>
<reference evidence="3 4" key="1">
    <citation type="submission" date="2024-05" db="EMBL/GenBank/DDBJ databases">
        <authorList>
            <person name="Wallberg A."/>
        </authorList>
    </citation>
    <scope>NUCLEOTIDE SEQUENCE [LARGE SCALE GENOMIC DNA]</scope>
</reference>
<dbReference type="EMBL" id="CAXKWB010025628">
    <property type="protein sequence ID" value="CAL4128417.1"/>
    <property type="molecule type" value="Genomic_DNA"/>
</dbReference>
<sequence length="401" mass="45738">SGVKEEVGSDDYHKAKLGQHNTITHEKYQDTEQPNKAQRQPLLYYLASEKLGDRRGKGDIVVPLGAGAAVAAVGSELTDVAEAGETEKAAAVAAEAPNDPWSVAAPYVDGSYREVNDSYDYMKDMRSDRLLSSKGIPVQLVILLGSTARSGTSFMGELLAQQPDGAFYLFEPELFIRATTKEMVTEDLGLEHLQSMMHCDISSKFVKWLFTRSSASNIVHHTVTQRNCKPWTTCLTQPRLTEACRHEHNRLMKVIRMRIRWLEPLLTINTEVNVKILHLVRDPRGSLYSMDKNKLKGLDPEYYCPRIEDDIIYGRVMRDNYPHQFMSITYEDFCLDPYGKASEIWKFINGTESVLPSQWKSYLDKHTQSQMKFKSRLPVYGTVRNSKDQYQAWRQNIPEEV</sequence>
<dbReference type="InterPro" id="IPR000863">
    <property type="entry name" value="Sulfotransferase_dom"/>
</dbReference>
<keyword evidence="4" id="KW-1185">Reference proteome</keyword>
<dbReference type="PANTHER" id="PTHR10704:SF44">
    <property type="entry name" value="LD35051P-RELATED"/>
    <property type="match status" value="1"/>
</dbReference>
<dbReference type="GO" id="GO:0006790">
    <property type="term" value="P:sulfur compound metabolic process"/>
    <property type="evidence" value="ECO:0007669"/>
    <property type="project" value="TreeGrafter"/>
</dbReference>
<evidence type="ECO:0000256" key="1">
    <source>
        <dbReference type="SAM" id="MobiDB-lite"/>
    </source>
</evidence>
<feature type="region of interest" description="Disordered" evidence="1">
    <location>
        <begin position="1"/>
        <end position="36"/>
    </location>
</feature>
<accession>A0AAV2RLS3</accession>
<dbReference type="Pfam" id="PF00685">
    <property type="entry name" value="Sulfotransfer_1"/>
    <property type="match status" value="1"/>
</dbReference>
<comment type="caution">
    <text evidence="3">The sequence shown here is derived from an EMBL/GenBank/DDBJ whole genome shotgun (WGS) entry which is preliminary data.</text>
</comment>
<dbReference type="GO" id="GO:0001517">
    <property type="term" value="F:N-acetylglucosamine 6-O-sulfotransferase activity"/>
    <property type="evidence" value="ECO:0007669"/>
    <property type="project" value="TreeGrafter"/>
</dbReference>
<dbReference type="Gene3D" id="3.40.50.300">
    <property type="entry name" value="P-loop containing nucleotide triphosphate hydrolases"/>
    <property type="match status" value="1"/>
</dbReference>
<dbReference type="Proteomes" id="UP001497623">
    <property type="component" value="Unassembled WGS sequence"/>
</dbReference>
<proteinExistence type="predicted"/>
<feature type="non-terminal residue" evidence="3">
    <location>
        <position position="1"/>
    </location>
</feature>
<dbReference type="AlphaFoldDB" id="A0AAV2RLS3"/>
<dbReference type="PANTHER" id="PTHR10704">
    <property type="entry name" value="CARBOHYDRATE SULFOTRANSFERASE"/>
    <property type="match status" value="1"/>
</dbReference>
<feature type="non-terminal residue" evidence="3">
    <location>
        <position position="401"/>
    </location>
</feature>